<accession>A0A0B0EKC2</accession>
<evidence type="ECO:0000256" key="3">
    <source>
        <dbReference type="ARBA" id="ARBA00022840"/>
    </source>
</evidence>
<reference evidence="5 6" key="1">
    <citation type="submission" date="2014-10" db="EMBL/GenBank/DDBJ databases">
        <title>Draft genome of anammox bacterium scalindua brodae, obtained using differential coverage binning of sequence data from two enrichment reactors.</title>
        <authorList>
            <person name="Speth D.R."/>
            <person name="Russ L."/>
            <person name="Kartal B."/>
            <person name="Op den Camp H.J."/>
            <person name="Dutilh B.E."/>
            <person name="Jetten M.S."/>
        </authorList>
    </citation>
    <scope>NUCLEOTIDE SEQUENCE [LARGE SCALE GENOMIC DNA]</scope>
    <source>
        <strain evidence="5">RU1</strain>
    </source>
</reference>
<dbReference type="InterPro" id="IPR003593">
    <property type="entry name" value="AAA+_ATPase"/>
</dbReference>
<dbReference type="SUPFAM" id="SSF52540">
    <property type="entry name" value="P-loop containing nucleoside triphosphate hydrolases"/>
    <property type="match status" value="1"/>
</dbReference>
<evidence type="ECO:0000256" key="2">
    <source>
        <dbReference type="ARBA" id="ARBA00022741"/>
    </source>
</evidence>
<evidence type="ECO:0000313" key="5">
    <source>
        <dbReference type="EMBL" id="KHE91150.1"/>
    </source>
</evidence>
<dbReference type="InterPro" id="IPR045006">
    <property type="entry name" value="CHLI-like"/>
</dbReference>
<dbReference type="EMBL" id="JRYO01000215">
    <property type="protein sequence ID" value="KHE91150.1"/>
    <property type="molecule type" value="Genomic_DNA"/>
</dbReference>
<name>A0A0B0EKC2_9BACT</name>
<dbReference type="InterPro" id="IPR020568">
    <property type="entry name" value="Ribosomal_Su5_D2-typ_SF"/>
</dbReference>
<dbReference type="Pfam" id="PF13335">
    <property type="entry name" value="Mg_chelatase_C"/>
    <property type="match status" value="1"/>
</dbReference>
<dbReference type="InterPro" id="IPR004482">
    <property type="entry name" value="Mg_chelat-rel"/>
</dbReference>
<dbReference type="PANTHER" id="PTHR32039:SF7">
    <property type="entry name" value="COMPETENCE PROTEIN COMM"/>
    <property type="match status" value="1"/>
</dbReference>
<dbReference type="PRINTS" id="PR01657">
    <property type="entry name" value="MCMFAMILY"/>
</dbReference>
<organism evidence="5 6">
    <name type="scientific">Candidatus Scalindua brodae</name>
    <dbReference type="NCBI Taxonomy" id="237368"/>
    <lineage>
        <taxon>Bacteria</taxon>
        <taxon>Pseudomonadati</taxon>
        <taxon>Planctomycetota</taxon>
        <taxon>Candidatus Brocadiia</taxon>
        <taxon>Candidatus Brocadiales</taxon>
        <taxon>Candidatus Scalinduaceae</taxon>
        <taxon>Candidatus Scalindua</taxon>
    </lineage>
</organism>
<dbReference type="InterPro" id="IPR027417">
    <property type="entry name" value="P-loop_NTPase"/>
</dbReference>
<dbReference type="PATRIC" id="fig|237368.3.peg.3394"/>
<dbReference type="Gene3D" id="3.30.230.10">
    <property type="match status" value="1"/>
</dbReference>
<comment type="caution">
    <text evidence="5">The sequence shown here is derived from an EMBL/GenBank/DDBJ whole genome shotgun (WGS) entry which is preliminary data.</text>
</comment>
<gene>
    <name evidence="5" type="ORF">SCABRO_03137</name>
</gene>
<dbReference type="Pfam" id="PF01078">
    <property type="entry name" value="Mg_chelatase"/>
    <property type="match status" value="1"/>
</dbReference>
<proteinExistence type="inferred from homology"/>
<dbReference type="InterPro" id="IPR025158">
    <property type="entry name" value="Mg_chelat-rel_C"/>
</dbReference>
<dbReference type="InterPro" id="IPR014721">
    <property type="entry name" value="Ribsml_uS5_D2-typ_fold_subgr"/>
</dbReference>
<evidence type="ECO:0000259" key="4">
    <source>
        <dbReference type="SMART" id="SM00382"/>
    </source>
</evidence>
<feature type="domain" description="AAA+ ATPase" evidence="4">
    <location>
        <begin position="216"/>
        <end position="399"/>
    </location>
</feature>
<dbReference type="SMART" id="SM00382">
    <property type="entry name" value="AAA"/>
    <property type="match status" value="1"/>
</dbReference>
<dbReference type="PANTHER" id="PTHR32039">
    <property type="entry name" value="MAGNESIUM-CHELATASE SUBUNIT CHLI"/>
    <property type="match status" value="1"/>
</dbReference>
<keyword evidence="2" id="KW-0547">Nucleotide-binding</keyword>
<dbReference type="NCBIfam" id="TIGR00368">
    <property type="entry name" value="YifB family Mg chelatase-like AAA ATPase"/>
    <property type="match status" value="1"/>
</dbReference>
<dbReference type="GO" id="GO:0005524">
    <property type="term" value="F:ATP binding"/>
    <property type="evidence" value="ECO:0007669"/>
    <property type="project" value="UniProtKB-KW"/>
</dbReference>
<comment type="similarity">
    <text evidence="1">Belongs to the Mg-chelatase subunits D/I family. ComM subfamily.</text>
</comment>
<dbReference type="InterPro" id="IPR001208">
    <property type="entry name" value="MCM_dom"/>
</dbReference>
<dbReference type="eggNOG" id="COG0606">
    <property type="taxonomic scope" value="Bacteria"/>
</dbReference>
<dbReference type="SUPFAM" id="SSF54211">
    <property type="entry name" value="Ribosomal protein S5 domain 2-like"/>
    <property type="match status" value="1"/>
</dbReference>
<protein>
    <submittedName>
        <fullName evidence="5">Mg chelatase</fullName>
    </submittedName>
</protein>
<keyword evidence="3" id="KW-0067">ATP-binding</keyword>
<evidence type="ECO:0000313" key="6">
    <source>
        <dbReference type="Proteomes" id="UP000030652"/>
    </source>
</evidence>
<dbReference type="AlphaFoldDB" id="A0A0B0EKC2"/>
<evidence type="ECO:0000256" key="1">
    <source>
        <dbReference type="ARBA" id="ARBA00006354"/>
    </source>
</evidence>
<dbReference type="Proteomes" id="UP000030652">
    <property type="component" value="Unassembled WGS sequence"/>
</dbReference>
<sequence>MAGLGKVKSVAVYGIEAYVLEIEVFVTKGQLPSTVVIGLPDAAVKECRDRVKAALKNSGYKFPYKNITINLAPADRKKEGPSFELSIAMGLLIASNQIATEKINEYGIVGELALDGRVRKVNGCLSMAIKCKEAGLKGLILPADNAPEAAIVEGVDIIPVNTLSDTVSFLTNEFIITPFSLNLSDVFSDSSHYDIDFMDVKGQEHVKRALTIAAAGNHNVLMIGPPGSGKTMLTQRLPTIMPGLTLEEAIETTAIYSSAGLLGQDNSLIATRPFRNPHHTISTAGLVGGGSFPRPGEISLAHHGVLFLDELPEYNRKTLEVLRQPLETDEITISRAMSSVMFPAEIMLVGAMNPCPCGYNTDPKKECHCSPRQIQNYISKISGPLLDRIDIHVEVPNVQYKDLTSDATCESSEEIRAEVTKARETQLKRFQGLKYSTNSRMSTKQIKKHCSLDRQADELLHQAMTELNISARGYNKILKVGRTIADLDKSEDVRIEHISEAVQYRNLDRDLWK</sequence>
<dbReference type="GO" id="GO:0003677">
    <property type="term" value="F:DNA binding"/>
    <property type="evidence" value="ECO:0007669"/>
    <property type="project" value="InterPro"/>
</dbReference>
<dbReference type="InterPro" id="IPR000523">
    <property type="entry name" value="Mg_chelatse_chII-like_cat_dom"/>
</dbReference>
<dbReference type="Pfam" id="PF13541">
    <property type="entry name" value="ChlI"/>
    <property type="match status" value="1"/>
</dbReference>
<dbReference type="Gene3D" id="3.40.50.300">
    <property type="entry name" value="P-loop containing nucleotide triphosphate hydrolases"/>
    <property type="match status" value="1"/>
</dbReference>